<accession>A0A9D4UHV4</accession>
<sequence length="192" mass="21165">MASLSSGPCYTSEAPRGGERSPCVCAPSQAVALSSRVTRRERELRISSFAQIRVLSTGRSKLPLLQVAARRSSQRQKPVVEQREPLDDDESAYGEYVKPDLPGQEPDFWEGPQFELLGFVVQYLWAFGVLIALIGCFAAVRFYNYGAADFKGTEVYKDAMESQGFVETPSDSKVFEEPPPQDAPSVVQESSS</sequence>
<gene>
    <name evidence="3" type="ORF">GOP47_0016548</name>
</gene>
<keyword evidence="2" id="KW-0812">Transmembrane</keyword>
<reference evidence="3" key="1">
    <citation type="submission" date="2021-01" db="EMBL/GenBank/DDBJ databases">
        <title>Adiantum capillus-veneris genome.</title>
        <authorList>
            <person name="Fang Y."/>
            <person name="Liao Q."/>
        </authorList>
    </citation>
    <scope>NUCLEOTIDE SEQUENCE</scope>
    <source>
        <strain evidence="3">H3</strain>
        <tissue evidence="3">Leaf</tissue>
    </source>
</reference>
<evidence type="ECO:0000313" key="4">
    <source>
        <dbReference type="Proteomes" id="UP000886520"/>
    </source>
</evidence>
<keyword evidence="2" id="KW-1133">Transmembrane helix</keyword>
<keyword evidence="2" id="KW-0472">Membrane</keyword>
<dbReference type="AlphaFoldDB" id="A0A9D4UHV4"/>
<evidence type="ECO:0000256" key="1">
    <source>
        <dbReference type="SAM" id="MobiDB-lite"/>
    </source>
</evidence>
<proteinExistence type="predicted"/>
<comment type="caution">
    <text evidence="3">The sequence shown here is derived from an EMBL/GenBank/DDBJ whole genome shotgun (WGS) entry which is preliminary data.</text>
</comment>
<dbReference type="PANTHER" id="PTHR36004">
    <property type="entry name" value="AT-RICH INTERACTIVE DOMAIN PROTEIN"/>
    <property type="match status" value="1"/>
</dbReference>
<feature type="region of interest" description="Disordered" evidence="1">
    <location>
        <begin position="1"/>
        <end position="22"/>
    </location>
</feature>
<dbReference type="EMBL" id="JABFUD020000016">
    <property type="protein sequence ID" value="KAI5068203.1"/>
    <property type="molecule type" value="Genomic_DNA"/>
</dbReference>
<protein>
    <submittedName>
        <fullName evidence="3">Uncharacterized protein</fullName>
    </submittedName>
</protein>
<evidence type="ECO:0000313" key="3">
    <source>
        <dbReference type="EMBL" id="KAI5068203.1"/>
    </source>
</evidence>
<evidence type="ECO:0000256" key="2">
    <source>
        <dbReference type="SAM" id="Phobius"/>
    </source>
</evidence>
<dbReference type="PANTHER" id="PTHR36004:SF1">
    <property type="entry name" value="AT-RICH INTERACTIVE DOMAIN PROTEIN"/>
    <property type="match status" value="1"/>
</dbReference>
<keyword evidence="4" id="KW-1185">Reference proteome</keyword>
<dbReference type="Proteomes" id="UP000886520">
    <property type="component" value="Chromosome 16"/>
</dbReference>
<organism evidence="3 4">
    <name type="scientific">Adiantum capillus-veneris</name>
    <name type="common">Maidenhair fern</name>
    <dbReference type="NCBI Taxonomy" id="13818"/>
    <lineage>
        <taxon>Eukaryota</taxon>
        <taxon>Viridiplantae</taxon>
        <taxon>Streptophyta</taxon>
        <taxon>Embryophyta</taxon>
        <taxon>Tracheophyta</taxon>
        <taxon>Polypodiopsida</taxon>
        <taxon>Polypodiidae</taxon>
        <taxon>Polypodiales</taxon>
        <taxon>Pteridineae</taxon>
        <taxon>Pteridaceae</taxon>
        <taxon>Vittarioideae</taxon>
        <taxon>Adiantum</taxon>
    </lineage>
</organism>
<feature type="region of interest" description="Disordered" evidence="1">
    <location>
        <begin position="167"/>
        <end position="192"/>
    </location>
</feature>
<dbReference type="OrthoDB" id="2013508at2759"/>
<name>A0A9D4UHV4_ADICA</name>
<feature type="transmembrane region" description="Helical" evidence="2">
    <location>
        <begin position="123"/>
        <end position="143"/>
    </location>
</feature>